<feature type="transmembrane region" description="Helical" evidence="8">
    <location>
        <begin position="190"/>
        <end position="213"/>
    </location>
</feature>
<dbReference type="InterPro" id="IPR037294">
    <property type="entry name" value="ABC_BtuC-like"/>
</dbReference>
<evidence type="ECO:0000256" key="3">
    <source>
        <dbReference type="ARBA" id="ARBA00022448"/>
    </source>
</evidence>
<feature type="transmembrane region" description="Helical" evidence="8">
    <location>
        <begin position="307"/>
        <end position="326"/>
    </location>
</feature>
<feature type="transmembrane region" description="Helical" evidence="8">
    <location>
        <begin position="116"/>
        <end position="137"/>
    </location>
</feature>
<dbReference type="SUPFAM" id="SSF81345">
    <property type="entry name" value="ABC transporter involved in vitamin B12 uptake, BtuC"/>
    <property type="match status" value="1"/>
</dbReference>
<gene>
    <name evidence="9" type="ORF">ACFSXZ_35135</name>
</gene>
<protein>
    <submittedName>
        <fullName evidence="9">FecCD family ABC transporter permease</fullName>
    </submittedName>
</protein>
<dbReference type="PANTHER" id="PTHR30472:SF1">
    <property type="entry name" value="FE(3+) DICITRATE TRANSPORT SYSTEM PERMEASE PROTEIN FECC-RELATED"/>
    <property type="match status" value="1"/>
</dbReference>
<dbReference type="PANTHER" id="PTHR30472">
    <property type="entry name" value="FERRIC ENTEROBACTIN TRANSPORT SYSTEM PERMEASE PROTEIN"/>
    <property type="match status" value="1"/>
</dbReference>
<feature type="transmembrane region" description="Helical" evidence="8">
    <location>
        <begin position="149"/>
        <end position="170"/>
    </location>
</feature>
<keyword evidence="10" id="KW-1185">Reference proteome</keyword>
<evidence type="ECO:0000256" key="4">
    <source>
        <dbReference type="ARBA" id="ARBA00022475"/>
    </source>
</evidence>
<evidence type="ECO:0000256" key="8">
    <source>
        <dbReference type="SAM" id="Phobius"/>
    </source>
</evidence>
<feature type="transmembrane region" description="Helical" evidence="8">
    <location>
        <begin position="277"/>
        <end position="300"/>
    </location>
</feature>
<keyword evidence="3" id="KW-0813">Transport</keyword>
<feature type="transmembrane region" description="Helical" evidence="8">
    <location>
        <begin position="233"/>
        <end position="257"/>
    </location>
</feature>
<dbReference type="EMBL" id="JBHUKR010000022">
    <property type="protein sequence ID" value="MFD2421579.1"/>
    <property type="molecule type" value="Genomic_DNA"/>
</dbReference>
<dbReference type="Pfam" id="PF01032">
    <property type="entry name" value="FecCD"/>
    <property type="match status" value="1"/>
</dbReference>
<dbReference type="Proteomes" id="UP001597417">
    <property type="component" value="Unassembled WGS sequence"/>
</dbReference>
<organism evidence="9 10">
    <name type="scientific">Amycolatopsis pigmentata</name>
    <dbReference type="NCBI Taxonomy" id="450801"/>
    <lineage>
        <taxon>Bacteria</taxon>
        <taxon>Bacillati</taxon>
        <taxon>Actinomycetota</taxon>
        <taxon>Actinomycetes</taxon>
        <taxon>Pseudonocardiales</taxon>
        <taxon>Pseudonocardiaceae</taxon>
        <taxon>Amycolatopsis</taxon>
    </lineage>
</organism>
<feature type="transmembrane region" description="Helical" evidence="8">
    <location>
        <begin position="62"/>
        <end position="79"/>
    </location>
</feature>
<sequence>MPQAFRPAMVWTGATMALVLTVGASLFLGARALSPLEVWRGLTGHGDTTAMLVVTELRVPRTLLGLLAGAGLAVAGAVMQGITRNPIASPSVLGINAGASFAVVLAVHVLGVASALGYVAFALLGAALTAGLAYALATAGTASPVRLALAGAVVATMLAAWTTTTLVLSGRTLEEARHWLAGSLVARGTGVPAVVAPLIGLGLLVSFVLVRGLDALVLGDEQAAALGRRPGRIRLAGAMAVVLLAGAAVAAAGPIAFVGLVVPHAARLVVGGGHARLLPACALAGPILLLTADVFARLVAQPAELEVGVVTAAIGAPVLIGLSLRMRDAEVLR</sequence>
<comment type="similarity">
    <text evidence="2">Belongs to the binding-protein-dependent transport system permease family. FecCD subfamily.</text>
</comment>
<evidence type="ECO:0000256" key="7">
    <source>
        <dbReference type="ARBA" id="ARBA00023136"/>
    </source>
</evidence>
<dbReference type="InterPro" id="IPR000522">
    <property type="entry name" value="ABC_transptr_permease_BtuC"/>
</dbReference>
<keyword evidence="6 8" id="KW-1133">Transmembrane helix</keyword>
<accession>A0ABW5G3V0</accession>
<evidence type="ECO:0000313" key="9">
    <source>
        <dbReference type="EMBL" id="MFD2421579.1"/>
    </source>
</evidence>
<feature type="transmembrane region" description="Helical" evidence="8">
    <location>
        <begin position="91"/>
        <end position="110"/>
    </location>
</feature>
<evidence type="ECO:0000256" key="6">
    <source>
        <dbReference type="ARBA" id="ARBA00022989"/>
    </source>
</evidence>
<keyword evidence="4" id="KW-1003">Cell membrane</keyword>
<comment type="caution">
    <text evidence="9">The sequence shown here is derived from an EMBL/GenBank/DDBJ whole genome shotgun (WGS) entry which is preliminary data.</text>
</comment>
<evidence type="ECO:0000313" key="10">
    <source>
        <dbReference type="Proteomes" id="UP001597417"/>
    </source>
</evidence>
<name>A0ABW5G3V0_9PSEU</name>
<evidence type="ECO:0000256" key="1">
    <source>
        <dbReference type="ARBA" id="ARBA00004651"/>
    </source>
</evidence>
<dbReference type="Gene3D" id="1.10.3470.10">
    <property type="entry name" value="ABC transporter involved in vitamin B12 uptake, BtuC"/>
    <property type="match status" value="1"/>
</dbReference>
<proteinExistence type="inferred from homology"/>
<dbReference type="CDD" id="cd06550">
    <property type="entry name" value="TM_ABC_iron-siderophores_like"/>
    <property type="match status" value="1"/>
</dbReference>
<dbReference type="RefSeq" id="WP_378270243.1">
    <property type="nucleotide sequence ID" value="NZ_JBHUKR010000022.1"/>
</dbReference>
<comment type="subcellular location">
    <subcellularLocation>
        <location evidence="1">Cell membrane</location>
        <topology evidence="1">Multi-pass membrane protein</topology>
    </subcellularLocation>
</comment>
<keyword evidence="7 8" id="KW-0472">Membrane</keyword>
<keyword evidence="5 8" id="KW-0812">Transmembrane</keyword>
<evidence type="ECO:0000256" key="5">
    <source>
        <dbReference type="ARBA" id="ARBA00022692"/>
    </source>
</evidence>
<reference evidence="10" key="1">
    <citation type="journal article" date="2019" name="Int. J. Syst. Evol. Microbiol.">
        <title>The Global Catalogue of Microorganisms (GCM) 10K type strain sequencing project: providing services to taxonomists for standard genome sequencing and annotation.</title>
        <authorList>
            <consortium name="The Broad Institute Genomics Platform"/>
            <consortium name="The Broad Institute Genome Sequencing Center for Infectious Disease"/>
            <person name="Wu L."/>
            <person name="Ma J."/>
        </authorList>
    </citation>
    <scope>NUCLEOTIDE SEQUENCE [LARGE SCALE GENOMIC DNA]</scope>
    <source>
        <strain evidence="10">CGMCC 4.7645</strain>
    </source>
</reference>
<evidence type="ECO:0000256" key="2">
    <source>
        <dbReference type="ARBA" id="ARBA00007935"/>
    </source>
</evidence>